<name>A0ACC0H2W5_9ERIC</name>
<reference evidence="1 2" key="1">
    <citation type="journal article" date="2022" name="Plant J.">
        <title>Chromosome-level genome of Camellia lanceoleosa provides a valuable resource for understanding genome evolution and self-incompatibility.</title>
        <authorList>
            <person name="Gong W."/>
            <person name="Xiao S."/>
            <person name="Wang L."/>
            <person name="Liao Z."/>
            <person name="Chang Y."/>
            <person name="Mo W."/>
            <person name="Hu G."/>
            <person name="Li W."/>
            <person name="Zhao G."/>
            <person name="Zhu H."/>
            <person name="Hu X."/>
            <person name="Ji K."/>
            <person name="Xiang X."/>
            <person name="Song Q."/>
            <person name="Yuan D."/>
            <person name="Jin S."/>
            <person name="Zhang L."/>
        </authorList>
    </citation>
    <scope>NUCLEOTIDE SEQUENCE [LARGE SCALE GENOMIC DNA]</scope>
    <source>
        <strain evidence="1">SQ_2022a</strain>
    </source>
</reference>
<sequence length="527" mass="58556">MRPVMKENGAYTTTTTTAAAAVIFSYNFHSTFTPPSSIFIIFGILLLLGPLIFCLAAAATTARDTITPGNPIRDNYSETLISAGSKFQLEPRDKCSVYNACGDFGICNSENSGLKYCKCLPGFDPTSPDEWNSGEFSSGCTRKTTTCLTDKKQYTFLKLKIMTVEDPPGSLPEAISEEHCKNECVKDCNCLAYSFIASSVAAQRVTSTNSSECITWTSNPRNLREDTEGAQNLSVRVARTDIESTSRDCEPCGANILPYPLRTGQNCGDPMYNNFRCNKSTGQVEFQEPSGIYRVTSIDPDNLRFIIQLTDTVKNADICRSKNFRVSPSLPYKVIGSSCNAGLAVEISWDPAPMPTCTSLEDCKDWPNSSCNTTEDGKRRCLCNANYQWHGLELNCTSVLGNDNSTRKKKKSFSFVIHFMVAMILVVLICIGGYIWYKRRKLKQRQESRESVQRNQALRLFDTERRVKNLIDSVADGKFKHRSRSLIAIAAAAISAGLLLISSFGYVLRMRRLRSQGITTSQIRAIY</sequence>
<keyword evidence="2" id="KW-1185">Reference proteome</keyword>
<dbReference type="Proteomes" id="UP001060215">
    <property type="component" value="Chromosome 7"/>
</dbReference>
<organism evidence="1 2">
    <name type="scientific">Camellia lanceoleosa</name>
    <dbReference type="NCBI Taxonomy" id="1840588"/>
    <lineage>
        <taxon>Eukaryota</taxon>
        <taxon>Viridiplantae</taxon>
        <taxon>Streptophyta</taxon>
        <taxon>Embryophyta</taxon>
        <taxon>Tracheophyta</taxon>
        <taxon>Spermatophyta</taxon>
        <taxon>Magnoliopsida</taxon>
        <taxon>eudicotyledons</taxon>
        <taxon>Gunneridae</taxon>
        <taxon>Pentapetalae</taxon>
        <taxon>asterids</taxon>
        <taxon>Ericales</taxon>
        <taxon>Theaceae</taxon>
        <taxon>Camellia</taxon>
    </lineage>
</organism>
<evidence type="ECO:0000313" key="2">
    <source>
        <dbReference type="Proteomes" id="UP001060215"/>
    </source>
</evidence>
<accession>A0ACC0H2W5</accession>
<evidence type="ECO:0000313" key="1">
    <source>
        <dbReference type="EMBL" id="KAI8007314.1"/>
    </source>
</evidence>
<dbReference type="EMBL" id="CM045764">
    <property type="protein sequence ID" value="KAI8007314.1"/>
    <property type="molecule type" value="Genomic_DNA"/>
</dbReference>
<protein>
    <submittedName>
        <fullName evidence="1">G-type lectin S-receptor-like serine/threonine-protein kinase</fullName>
    </submittedName>
</protein>
<comment type="caution">
    <text evidence="1">The sequence shown here is derived from an EMBL/GenBank/DDBJ whole genome shotgun (WGS) entry which is preliminary data.</text>
</comment>
<gene>
    <name evidence="1" type="ORF">LOK49_LG07G02358</name>
</gene>
<proteinExistence type="predicted"/>